<dbReference type="AlphaFoldDB" id="A0A4Y8LHN8"/>
<accession>A0A4Y8LHN8</accession>
<evidence type="ECO:0000313" key="3">
    <source>
        <dbReference type="Proteomes" id="UP000297776"/>
    </source>
</evidence>
<evidence type="ECO:0000256" key="1">
    <source>
        <dbReference type="SAM" id="Phobius"/>
    </source>
</evidence>
<keyword evidence="1" id="KW-0472">Membrane</keyword>
<dbReference type="OrthoDB" id="2456396at2"/>
<dbReference type="InterPro" id="IPR025018">
    <property type="entry name" value="DUF3953"/>
</dbReference>
<dbReference type="RefSeq" id="WP_134381046.1">
    <property type="nucleotide sequence ID" value="NZ_SORX01000003.1"/>
</dbReference>
<protein>
    <submittedName>
        <fullName evidence="2">DUF3953 domain-containing protein</fullName>
    </submittedName>
</protein>
<sequence>MILKLIRITAAVVTFAFALHSSITESHLYIGWMMLSLGVMMLAMGIEEIQKDKKWIGYVSLGAFVLISSTGIEQLIQLYKQ</sequence>
<dbReference type="EMBL" id="SORX01000003">
    <property type="protein sequence ID" value="TFE02346.1"/>
    <property type="molecule type" value="Genomic_DNA"/>
</dbReference>
<evidence type="ECO:0000313" key="2">
    <source>
        <dbReference type="EMBL" id="TFE02346.1"/>
    </source>
</evidence>
<organism evidence="2 3">
    <name type="scientific">Jeotgalibacillus salarius</name>
    <dbReference type="NCBI Taxonomy" id="546023"/>
    <lineage>
        <taxon>Bacteria</taxon>
        <taxon>Bacillati</taxon>
        <taxon>Bacillota</taxon>
        <taxon>Bacilli</taxon>
        <taxon>Bacillales</taxon>
        <taxon>Caryophanaceae</taxon>
        <taxon>Jeotgalibacillus</taxon>
    </lineage>
</organism>
<feature type="transmembrane region" description="Helical" evidence="1">
    <location>
        <begin position="29"/>
        <end position="46"/>
    </location>
</feature>
<feature type="transmembrane region" description="Helical" evidence="1">
    <location>
        <begin position="58"/>
        <end position="79"/>
    </location>
</feature>
<dbReference type="Pfam" id="PF13129">
    <property type="entry name" value="DUF3953"/>
    <property type="match status" value="1"/>
</dbReference>
<name>A0A4Y8LHN8_9BACL</name>
<dbReference type="Proteomes" id="UP000297776">
    <property type="component" value="Unassembled WGS sequence"/>
</dbReference>
<proteinExistence type="predicted"/>
<gene>
    <name evidence="2" type="ORF">E2626_07140</name>
</gene>
<keyword evidence="1" id="KW-1133">Transmembrane helix</keyword>
<reference evidence="2 3" key="1">
    <citation type="submission" date="2019-03" db="EMBL/GenBank/DDBJ databases">
        <authorList>
            <person name="Yang Y."/>
        </authorList>
    </citation>
    <scope>NUCLEOTIDE SEQUENCE [LARGE SCALE GENOMIC DNA]</scope>
    <source>
        <strain evidence="2 3">ASL-1</strain>
    </source>
</reference>
<keyword evidence="1" id="KW-0812">Transmembrane</keyword>
<keyword evidence="3" id="KW-1185">Reference proteome</keyword>
<feature type="transmembrane region" description="Helical" evidence="1">
    <location>
        <begin position="5"/>
        <end position="23"/>
    </location>
</feature>
<comment type="caution">
    <text evidence="2">The sequence shown here is derived from an EMBL/GenBank/DDBJ whole genome shotgun (WGS) entry which is preliminary data.</text>
</comment>